<keyword evidence="1" id="KW-0812">Transmembrane</keyword>
<comment type="caution">
    <text evidence="2">The sequence shown here is derived from an EMBL/GenBank/DDBJ whole genome shotgun (WGS) entry which is preliminary data.</text>
</comment>
<organism evidence="2 3">
    <name type="scientific">Linnemannia exigua</name>
    <dbReference type="NCBI Taxonomy" id="604196"/>
    <lineage>
        <taxon>Eukaryota</taxon>
        <taxon>Fungi</taxon>
        <taxon>Fungi incertae sedis</taxon>
        <taxon>Mucoromycota</taxon>
        <taxon>Mortierellomycotina</taxon>
        <taxon>Mortierellomycetes</taxon>
        <taxon>Mortierellales</taxon>
        <taxon>Mortierellaceae</taxon>
        <taxon>Linnemannia</taxon>
    </lineage>
</organism>
<accession>A0AAD4DJX6</accession>
<evidence type="ECO:0000313" key="2">
    <source>
        <dbReference type="EMBL" id="KAG0280094.1"/>
    </source>
</evidence>
<evidence type="ECO:0008006" key="4">
    <source>
        <dbReference type="Google" id="ProtNLM"/>
    </source>
</evidence>
<evidence type="ECO:0000313" key="3">
    <source>
        <dbReference type="Proteomes" id="UP001194580"/>
    </source>
</evidence>
<dbReference type="Proteomes" id="UP001194580">
    <property type="component" value="Unassembled WGS sequence"/>
</dbReference>
<feature type="transmembrane region" description="Helical" evidence="1">
    <location>
        <begin position="396"/>
        <end position="414"/>
    </location>
</feature>
<keyword evidence="1" id="KW-1133">Transmembrane helix</keyword>
<name>A0AAD4DJX6_9FUNG</name>
<protein>
    <recommendedName>
        <fullName evidence="4">Transmembrane protein</fullName>
    </recommendedName>
</protein>
<dbReference type="EMBL" id="JAAAIL010000084">
    <property type="protein sequence ID" value="KAG0280094.1"/>
    <property type="molecule type" value="Genomic_DNA"/>
</dbReference>
<dbReference type="AlphaFoldDB" id="A0AAD4DJX6"/>
<keyword evidence="3" id="KW-1185">Reference proteome</keyword>
<reference evidence="2" key="1">
    <citation type="journal article" date="2020" name="Fungal Divers.">
        <title>Resolving the Mortierellaceae phylogeny through synthesis of multi-gene phylogenetics and phylogenomics.</title>
        <authorList>
            <person name="Vandepol N."/>
            <person name="Liber J."/>
            <person name="Desiro A."/>
            <person name="Na H."/>
            <person name="Kennedy M."/>
            <person name="Barry K."/>
            <person name="Grigoriev I.V."/>
            <person name="Miller A.N."/>
            <person name="O'Donnell K."/>
            <person name="Stajich J.E."/>
            <person name="Bonito G."/>
        </authorList>
    </citation>
    <scope>NUCLEOTIDE SEQUENCE</scope>
    <source>
        <strain evidence="2">NRRL 28262</strain>
    </source>
</reference>
<gene>
    <name evidence="2" type="ORF">BGZ95_011318</name>
</gene>
<evidence type="ECO:0000256" key="1">
    <source>
        <dbReference type="SAM" id="Phobius"/>
    </source>
</evidence>
<keyword evidence="1" id="KW-0472">Membrane</keyword>
<proteinExistence type="predicted"/>
<sequence length="470" mass="52020">MDPASRILEMLIALKLSLRQAWRPLMALFATLSDNTALTAILIGAKTFVQSNIQEGNVSHDVVASRKFVSFNAITSLPAWAVPVSYDTGMEEALDKAYESACDRFDFMAVSNGSRRLRKSDSCATVNFSPTSAGYSLIPNSTIVKMSPGRGKVIYTTRSNDVMRKLTGLDISVFTQVVYRDSLCGTFNANFQLIDATKAGLTSSPKTVSTKCLLASGEMVSLSTTIIRFTVPNREMFSSVATSIFGNQNELVPGLQESVDNNTLMDLPVDEVQMQRTVMEVKISGTEITALICAGSRQDITEARAMDPDISRLLTNKGLNPAVTNTTMIKALHHLPSIPPGKSPVFSIPKVLNASWMVSDYFASLSQSFVVDWDESVLFVAFDTVEILKEYQLLRWLFYAVIGVMVSCIFFWAGTKFWVEDPYKQLLYFAVSNALVAAEADVSPRLHRFNPMEFEFEDRRIVSSYAKEDS</sequence>